<protein>
    <recommendedName>
        <fullName evidence="11 14">Protoheme IX farnesyltransferase</fullName>
        <ecNumber evidence="3 14">2.5.1.141</ecNumber>
    </recommendedName>
    <alternativeName>
        <fullName evidence="12 14">Heme B farnesyltransferase</fullName>
    </alternativeName>
    <alternativeName>
        <fullName evidence="10 14">Heme O synthase</fullName>
    </alternativeName>
</protein>
<dbReference type="InterPro" id="IPR044878">
    <property type="entry name" value="UbiA_sf"/>
</dbReference>
<dbReference type="UniPathway" id="UPA00834">
    <property type="reaction ID" value="UER00712"/>
</dbReference>
<dbReference type="Pfam" id="PF01040">
    <property type="entry name" value="UbiA"/>
    <property type="match status" value="1"/>
</dbReference>
<dbReference type="PROSITE" id="PS00943">
    <property type="entry name" value="UBIA"/>
    <property type="match status" value="1"/>
</dbReference>
<gene>
    <name evidence="14" type="primary">ctaB</name>
    <name evidence="15" type="ORF">SAMN05216574_1133</name>
</gene>
<dbReference type="CDD" id="cd13957">
    <property type="entry name" value="PT_UbiA_Cox10"/>
    <property type="match status" value="1"/>
</dbReference>
<evidence type="ECO:0000256" key="5">
    <source>
        <dbReference type="ARBA" id="ARBA00022679"/>
    </source>
</evidence>
<feature type="transmembrane region" description="Helical" evidence="14">
    <location>
        <begin position="180"/>
        <end position="201"/>
    </location>
</feature>
<dbReference type="PANTHER" id="PTHR43448:SF7">
    <property type="entry name" value="4-HYDROXYBENZOATE SOLANESYLTRANSFERASE"/>
    <property type="match status" value="1"/>
</dbReference>
<dbReference type="Gene3D" id="1.10.357.140">
    <property type="entry name" value="UbiA prenyltransferase"/>
    <property type="match status" value="1"/>
</dbReference>
<evidence type="ECO:0000256" key="14">
    <source>
        <dbReference type="HAMAP-Rule" id="MF_00154"/>
    </source>
</evidence>
<dbReference type="InterPro" id="IPR000537">
    <property type="entry name" value="UbiA_prenyltransferase"/>
</dbReference>
<evidence type="ECO:0000256" key="9">
    <source>
        <dbReference type="ARBA" id="ARBA00023136"/>
    </source>
</evidence>
<comment type="miscellaneous">
    <text evidence="14">Carbon 2 of the heme B porphyrin ring is defined according to the Fischer nomenclature.</text>
</comment>
<evidence type="ECO:0000256" key="7">
    <source>
        <dbReference type="ARBA" id="ARBA00022989"/>
    </source>
</evidence>
<accession>A0A1I2ID39</accession>
<comment type="catalytic activity">
    <reaction evidence="13 14">
        <text>heme b + (2E,6E)-farnesyl diphosphate + H2O = Fe(II)-heme o + diphosphate</text>
        <dbReference type="Rhea" id="RHEA:28070"/>
        <dbReference type="ChEBI" id="CHEBI:15377"/>
        <dbReference type="ChEBI" id="CHEBI:33019"/>
        <dbReference type="ChEBI" id="CHEBI:60344"/>
        <dbReference type="ChEBI" id="CHEBI:60530"/>
        <dbReference type="ChEBI" id="CHEBI:175763"/>
        <dbReference type="EC" id="2.5.1.141"/>
    </reaction>
</comment>
<feature type="transmembrane region" description="Helical" evidence="14">
    <location>
        <begin position="250"/>
        <end position="269"/>
    </location>
</feature>
<dbReference type="EMBL" id="FOND01000013">
    <property type="protein sequence ID" value="SFF40282.1"/>
    <property type="molecule type" value="Genomic_DNA"/>
</dbReference>
<dbReference type="EC" id="2.5.1.141" evidence="3 14"/>
<feature type="transmembrane region" description="Helical" evidence="14">
    <location>
        <begin position="158"/>
        <end position="174"/>
    </location>
</feature>
<feature type="transmembrane region" description="Helical" evidence="14">
    <location>
        <begin position="59"/>
        <end position="80"/>
    </location>
</feature>
<dbReference type="STRING" id="1798228.SAMN05216574_1133"/>
<evidence type="ECO:0000256" key="12">
    <source>
        <dbReference type="ARBA" id="ARBA00042475"/>
    </source>
</evidence>
<keyword evidence="8 14" id="KW-0350">Heme biosynthesis</keyword>
<evidence type="ECO:0000256" key="1">
    <source>
        <dbReference type="ARBA" id="ARBA00004651"/>
    </source>
</evidence>
<dbReference type="NCBIfam" id="TIGR01473">
    <property type="entry name" value="cyoE_ctaB"/>
    <property type="match status" value="1"/>
</dbReference>
<evidence type="ECO:0000256" key="13">
    <source>
        <dbReference type="ARBA" id="ARBA00047690"/>
    </source>
</evidence>
<evidence type="ECO:0000256" key="3">
    <source>
        <dbReference type="ARBA" id="ARBA00012292"/>
    </source>
</evidence>
<reference evidence="16" key="1">
    <citation type="submission" date="2016-10" db="EMBL/GenBank/DDBJ databases">
        <authorList>
            <person name="Varghese N."/>
            <person name="Submissions S."/>
        </authorList>
    </citation>
    <scope>NUCLEOTIDE SEQUENCE [LARGE SCALE GENOMIC DNA]</scope>
    <source>
        <strain evidence="16">DSM 46838</strain>
    </source>
</reference>
<keyword evidence="9 14" id="KW-0472">Membrane</keyword>
<sequence length="310" mass="33621">MTALSTRRASPERRPPSALRTRVTGYVALTKPRIIELLLVTTVPAMMLAARGWPSLSLLLLTLLGGTLAAGAANVFNCYFDRDIDRLMQRTQKRPLVTGQVTPRAALVFGSVLTVGSVVLLALTTTLLAAALAAAAIFYYAVLYTMVFKRHTRRSTEWGGVPGAAPVLIGWAAVTGSLDWPAFVVFAVVFCWQMPHFWALALRFKDDYARADVPMLPVVTTALSVGRQSVAWAYATVAVSLSLWPIGADYGIGLGYTIAAALLGGWFVVESHRLLRRIVRGGDFKPMQLFHVSISYLALLMVAIVVDAIV</sequence>
<dbReference type="FunFam" id="1.10.357.140:FF:000001">
    <property type="entry name" value="Protoheme IX farnesyltransferase"/>
    <property type="match status" value="1"/>
</dbReference>
<evidence type="ECO:0000256" key="2">
    <source>
        <dbReference type="ARBA" id="ARBA00004919"/>
    </source>
</evidence>
<dbReference type="RefSeq" id="WP_092200996.1">
    <property type="nucleotide sequence ID" value="NZ_FOND01000013.1"/>
</dbReference>
<comment type="pathway">
    <text evidence="2 14">Porphyrin-containing compound metabolism; heme O biosynthesis; heme O from protoheme: step 1/1.</text>
</comment>
<dbReference type="AlphaFoldDB" id="A0A1I2ID39"/>
<keyword evidence="16" id="KW-1185">Reference proteome</keyword>
<dbReference type="InterPro" id="IPR030470">
    <property type="entry name" value="UbiA_prenylTrfase_CS"/>
</dbReference>
<evidence type="ECO:0000256" key="8">
    <source>
        <dbReference type="ARBA" id="ARBA00023133"/>
    </source>
</evidence>
<feature type="transmembrane region" description="Helical" evidence="14">
    <location>
        <begin position="289"/>
        <end position="309"/>
    </location>
</feature>
<organism evidence="15 16">
    <name type="scientific">Blastococcus tunisiensis</name>
    <dbReference type="NCBI Taxonomy" id="1798228"/>
    <lineage>
        <taxon>Bacteria</taxon>
        <taxon>Bacillati</taxon>
        <taxon>Actinomycetota</taxon>
        <taxon>Actinomycetes</taxon>
        <taxon>Geodermatophilales</taxon>
        <taxon>Geodermatophilaceae</taxon>
        <taxon>Blastococcus</taxon>
    </lineage>
</organism>
<dbReference type="PANTHER" id="PTHR43448">
    <property type="entry name" value="PROTOHEME IX FARNESYLTRANSFERASE, MITOCHONDRIAL"/>
    <property type="match status" value="1"/>
</dbReference>
<keyword evidence="6 14" id="KW-0812">Transmembrane</keyword>
<comment type="subcellular location">
    <subcellularLocation>
        <location evidence="1 14">Cell membrane</location>
        <topology evidence="1 14">Multi-pass membrane protein</topology>
    </subcellularLocation>
</comment>
<name>A0A1I2ID39_9ACTN</name>
<dbReference type="Proteomes" id="UP000198589">
    <property type="component" value="Unassembled WGS sequence"/>
</dbReference>
<feature type="transmembrane region" description="Helical" evidence="14">
    <location>
        <begin position="127"/>
        <end position="146"/>
    </location>
</feature>
<keyword evidence="5 14" id="KW-0808">Transferase</keyword>
<evidence type="ECO:0000256" key="4">
    <source>
        <dbReference type="ARBA" id="ARBA00022475"/>
    </source>
</evidence>
<evidence type="ECO:0000256" key="10">
    <source>
        <dbReference type="ARBA" id="ARBA00030253"/>
    </source>
</evidence>
<keyword evidence="7 14" id="KW-1133">Transmembrane helix</keyword>
<evidence type="ECO:0000256" key="11">
    <source>
        <dbReference type="ARBA" id="ARBA00040810"/>
    </source>
</evidence>
<proteinExistence type="inferred from homology"/>
<dbReference type="InterPro" id="IPR006369">
    <property type="entry name" value="Protohaem_IX_farnesylTrfase"/>
</dbReference>
<dbReference type="OrthoDB" id="9814417at2"/>
<evidence type="ECO:0000256" key="6">
    <source>
        <dbReference type="ARBA" id="ARBA00022692"/>
    </source>
</evidence>
<comment type="similarity">
    <text evidence="14">Belongs to the UbiA prenyltransferase family. Protoheme IX farnesyltransferase subfamily.</text>
</comment>
<dbReference type="GO" id="GO:0005886">
    <property type="term" value="C:plasma membrane"/>
    <property type="evidence" value="ECO:0007669"/>
    <property type="project" value="UniProtKB-SubCell"/>
</dbReference>
<evidence type="ECO:0000313" key="16">
    <source>
        <dbReference type="Proteomes" id="UP000198589"/>
    </source>
</evidence>
<evidence type="ECO:0000313" key="15">
    <source>
        <dbReference type="EMBL" id="SFF40282.1"/>
    </source>
</evidence>
<dbReference type="HAMAP" id="MF_00154">
    <property type="entry name" value="CyoE_CtaB"/>
    <property type="match status" value="1"/>
</dbReference>
<comment type="function">
    <text evidence="14">Converts heme B (protoheme IX) to heme O by substitution of the vinyl group on carbon 2 of heme B porphyrin ring with a hydroxyethyl farnesyl side group.</text>
</comment>
<feature type="transmembrane region" description="Helical" evidence="14">
    <location>
        <begin position="101"/>
        <end position="121"/>
    </location>
</feature>
<keyword evidence="4 14" id="KW-1003">Cell membrane</keyword>
<dbReference type="GO" id="GO:0048034">
    <property type="term" value="P:heme O biosynthetic process"/>
    <property type="evidence" value="ECO:0007669"/>
    <property type="project" value="UniProtKB-UniRule"/>
</dbReference>
<feature type="transmembrane region" description="Helical" evidence="14">
    <location>
        <begin position="34"/>
        <end position="53"/>
    </location>
</feature>
<dbReference type="GO" id="GO:0008495">
    <property type="term" value="F:protoheme IX farnesyltransferase activity"/>
    <property type="evidence" value="ECO:0007669"/>
    <property type="project" value="UniProtKB-UniRule"/>
</dbReference>
<dbReference type="NCBIfam" id="NF003349">
    <property type="entry name" value="PRK04375.1-2"/>
    <property type="match status" value="1"/>
</dbReference>